<proteinExistence type="predicted"/>
<dbReference type="InterPro" id="IPR020288">
    <property type="entry name" value="Sheath_initiator"/>
</dbReference>
<name>A0A177L857_9BACI</name>
<dbReference type="EMBL" id="LQWY01000014">
    <property type="protein sequence ID" value="OAH61949.1"/>
    <property type="molecule type" value="Genomic_DNA"/>
</dbReference>
<protein>
    <recommendedName>
        <fullName evidence="3">DUF2634 domain-containing protein</fullName>
    </recommendedName>
</protein>
<gene>
    <name evidence="1" type="ORF">AWH49_11035</name>
</gene>
<evidence type="ECO:0000313" key="2">
    <source>
        <dbReference type="Proteomes" id="UP000076935"/>
    </source>
</evidence>
<sequence length="120" mass="13541">MRAPKLVDGDLVFENNEWIFVEGDEELAQSVEDVLQTRKGEFFLEAEHGLSYDHLLGKRADQAEARDDIIEAISQENRIQSVTDVRIIDDKGKRNRSVSLALEKEDGTKMALREVPVDAG</sequence>
<comment type="caution">
    <text evidence="1">The sequence shown here is derived from an EMBL/GenBank/DDBJ whole genome shotgun (WGS) entry which is preliminary data.</text>
</comment>
<keyword evidence="2" id="KW-1185">Reference proteome</keyword>
<dbReference type="STRING" id="29332.AWH48_11995"/>
<accession>A0A177L857</accession>
<dbReference type="RefSeq" id="WP_063965094.1">
    <property type="nucleotide sequence ID" value="NZ_JBCNAN010000021.1"/>
</dbReference>
<dbReference type="SUPFAM" id="SSF160719">
    <property type="entry name" value="gpW/gp25-like"/>
    <property type="match status" value="1"/>
</dbReference>
<evidence type="ECO:0008006" key="3">
    <source>
        <dbReference type="Google" id="ProtNLM"/>
    </source>
</evidence>
<organism evidence="1 2">
    <name type="scientific">Domibacillus aminovorans</name>
    <dbReference type="NCBI Taxonomy" id="29332"/>
    <lineage>
        <taxon>Bacteria</taxon>
        <taxon>Bacillati</taxon>
        <taxon>Bacillota</taxon>
        <taxon>Bacilli</taxon>
        <taxon>Bacillales</taxon>
        <taxon>Bacillaceae</taxon>
        <taxon>Domibacillus</taxon>
    </lineage>
</organism>
<evidence type="ECO:0000313" key="1">
    <source>
        <dbReference type="EMBL" id="OAH61949.1"/>
    </source>
</evidence>
<dbReference type="AlphaFoldDB" id="A0A177L857"/>
<dbReference type="Proteomes" id="UP000076935">
    <property type="component" value="Unassembled WGS sequence"/>
</dbReference>
<reference evidence="1 2" key="1">
    <citation type="submission" date="2016-01" db="EMBL/GenBank/DDBJ databases">
        <title>Investigation of taxonomic status of Bacillus aminovorans.</title>
        <authorList>
            <person name="Verma A."/>
            <person name="Pal Y."/>
            <person name="Krishnamurthi S."/>
        </authorList>
    </citation>
    <scope>NUCLEOTIDE SEQUENCE [LARGE SCALE GENOMIC DNA]</scope>
    <source>
        <strain evidence="1 2">DSM 1314</strain>
    </source>
</reference>
<dbReference type="Pfam" id="PF10934">
    <property type="entry name" value="Sheath_initiator"/>
    <property type="match status" value="1"/>
</dbReference>
<dbReference type="Gene3D" id="3.10.450.40">
    <property type="match status" value="1"/>
</dbReference>